<comment type="caution">
    <text evidence="13">The sequence shown here is derived from an EMBL/GenBank/DDBJ whole genome shotgun (WGS) entry which is preliminary data.</text>
</comment>
<evidence type="ECO:0000256" key="4">
    <source>
        <dbReference type="ARBA" id="ARBA00022478"/>
    </source>
</evidence>
<keyword evidence="14" id="KW-1185">Reference proteome</keyword>
<keyword evidence="5 8" id="KW-0804">Transcription</keyword>
<dbReference type="Pfam" id="PF22536">
    <property type="entry name" value="WHD_POLR3C"/>
    <property type="match status" value="1"/>
</dbReference>
<dbReference type="GO" id="GO:0003697">
    <property type="term" value="F:single-stranded DNA binding"/>
    <property type="evidence" value="ECO:0007669"/>
    <property type="project" value="UniProtKB-UniRule"/>
</dbReference>
<dbReference type="Proteomes" id="UP000756346">
    <property type="component" value="Unassembled WGS sequence"/>
</dbReference>
<evidence type="ECO:0000259" key="11">
    <source>
        <dbReference type="Pfam" id="PF08221"/>
    </source>
</evidence>
<sequence>MLVTKNAAELCVLLIGEFYGQLPSRVFSALIFKGRSTIAQIAQQTALPPRSVRHSLAVLIQQNAVYHHTDEDSSITHYEANADVAYNLVRIGKILETVQDCYGPAAKSIVHDILVLGHVKVSDLVATYEEKHGQTNGVNGHAHNGTNHMNGDDPFESDTEEESLSVADRVYNQVGRLLAYDILEVVVPTMFRSPQDDKTTIEQEVMAEPRFKGGVRGVRQTRDFDNAVHERMTEIHRERVALAQSLKTALYNEEHMAKRRKLANGASAENTFLSSARELISADPDIVIRINFDKCLVILRNRKLVAYAEDIIGETTAQVYACLLATLSKQISSCQEDPTAPKDAAYDHLRGAVVTTVEVFDNLGADIDVSSGLGKTEPGMVDIRYAEKLRRQPPKERKTMVLQDGEEWQGSDDDESYDNTEEGRVGMNGTQNGHKTPADAKEHFDDAGAIRTSRMRQMRQHLLVLAESKQGFVRHCGSQDRGEWTVDFHELFAHLRTMELDIIIEETFGRQALRLVRILREKGKVDDKTLPTLALMRKPDVHTKMVEMELAGVLDVQEVPRDNNRAANRTIFFWWFDKDRAFKRALDNTYKSMVRFLQRLEVERQKKKNVLMVTERKDVHGMEEEKLRGDIYNEYRAFLDIEAKLLSQLERLDDLVSVFRDF</sequence>
<feature type="region of interest" description="Disordered" evidence="9">
    <location>
        <begin position="134"/>
        <end position="160"/>
    </location>
</feature>
<name>A0A9P9BVZ1_9PEZI</name>
<feature type="domain" description="RNA polymerase III subunit RPC82-related helix-turn-helix" evidence="11">
    <location>
        <begin position="9"/>
        <end position="68"/>
    </location>
</feature>
<comment type="function">
    <text evidence="7 8">DNA-dependent RNA polymerase catalyzes the transcription of DNA into RNA using the four ribonucleoside triphosphates as substrates. Specific core component of RNA polymerase III which synthesizes small RNAs, such as 5S rRNA and tRNAs.</text>
</comment>
<evidence type="ECO:0000256" key="7">
    <source>
        <dbReference type="ARBA" id="ARBA00025127"/>
    </source>
</evidence>
<evidence type="ECO:0000259" key="12">
    <source>
        <dbReference type="Pfam" id="PF22536"/>
    </source>
</evidence>
<evidence type="ECO:0000313" key="13">
    <source>
        <dbReference type="EMBL" id="KAH7040080.1"/>
    </source>
</evidence>
<evidence type="ECO:0000256" key="2">
    <source>
        <dbReference type="ARBA" id="ARBA00006835"/>
    </source>
</evidence>
<protein>
    <recommendedName>
        <fullName evidence="8">DNA-directed RNA polymerase III subunit RPC3</fullName>
        <shortName evidence="8">RNA polymerase III subunit C3</shortName>
    </recommendedName>
</protein>
<evidence type="ECO:0000259" key="10">
    <source>
        <dbReference type="Pfam" id="PF05645"/>
    </source>
</evidence>
<dbReference type="GO" id="GO:0006351">
    <property type="term" value="P:DNA-templated transcription"/>
    <property type="evidence" value="ECO:0007669"/>
    <property type="project" value="InterPro"/>
</dbReference>
<dbReference type="OrthoDB" id="272392at2759"/>
<evidence type="ECO:0000256" key="1">
    <source>
        <dbReference type="ARBA" id="ARBA00004123"/>
    </source>
</evidence>
<evidence type="ECO:0000313" key="14">
    <source>
        <dbReference type="Proteomes" id="UP000756346"/>
    </source>
</evidence>
<feature type="domain" description="RNA polymerase III Rpc82 C -terminal" evidence="10">
    <location>
        <begin position="177"/>
        <end position="495"/>
    </location>
</feature>
<comment type="subunit">
    <text evidence="3 8">Component of the RNA polymerase III (Pol III) complex consisting of 17 subunits.</text>
</comment>
<comment type="subcellular location">
    <subcellularLocation>
        <location evidence="1 8">Nucleus</location>
    </subcellularLocation>
</comment>
<dbReference type="Pfam" id="PF08221">
    <property type="entry name" value="HTH_9"/>
    <property type="match status" value="1"/>
</dbReference>
<comment type="similarity">
    <text evidence="2 8">Belongs to the RNA polymerase beta chain family.</text>
</comment>
<dbReference type="EMBL" id="JAGTJQ010000001">
    <property type="protein sequence ID" value="KAH7040080.1"/>
    <property type="molecule type" value="Genomic_DNA"/>
</dbReference>
<dbReference type="InterPro" id="IPR039748">
    <property type="entry name" value="RPC3"/>
</dbReference>
<feature type="compositionally biased region" description="Acidic residues" evidence="9">
    <location>
        <begin position="404"/>
        <end position="420"/>
    </location>
</feature>
<dbReference type="InterPro" id="IPR013197">
    <property type="entry name" value="RNA_pol_III_RPC82-rel_HTH"/>
</dbReference>
<dbReference type="InterPro" id="IPR055207">
    <property type="entry name" value="POLR3C_WHD"/>
</dbReference>
<keyword evidence="4 8" id="KW-0240">DNA-directed RNA polymerase</keyword>
<dbReference type="RefSeq" id="XP_046018135.1">
    <property type="nucleotide sequence ID" value="XM_046151473.1"/>
</dbReference>
<evidence type="ECO:0000256" key="3">
    <source>
        <dbReference type="ARBA" id="ARBA00011206"/>
    </source>
</evidence>
<dbReference type="AlphaFoldDB" id="A0A9P9BVZ1"/>
<organism evidence="13 14">
    <name type="scientific">Microdochium trichocladiopsis</name>
    <dbReference type="NCBI Taxonomy" id="1682393"/>
    <lineage>
        <taxon>Eukaryota</taxon>
        <taxon>Fungi</taxon>
        <taxon>Dikarya</taxon>
        <taxon>Ascomycota</taxon>
        <taxon>Pezizomycotina</taxon>
        <taxon>Sordariomycetes</taxon>
        <taxon>Xylariomycetidae</taxon>
        <taxon>Xylariales</taxon>
        <taxon>Microdochiaceae</taxon>
        <taxon>Microdochium</taxon>
    </lineage>
</organism>
<reference evidence="13" key="1">
    <citation type="journal article" date="2021" name="Nat. Commun.">
        <title>Genetic determinants of endophytism in the Arabidopsis root mycobiome.</title>
        <authorList>
            <person name="Mesny F."/>
            <person name="Miyauchi S."/>
            <person name="Thiergart T."/>
            <person name="Pickel B."/>
            <person name="Atanasova L."/>
            <person name="Karlsson M."/>
            <person name="Huettel B."/>
            <person name="Barry K.W."/>
            <person name="Haridas S."/>
            <person name="Chen C."/>
            <person name="Bauer D."/>
            <person name="Andreopoulos W."/>
            <person name="Pangilinan J."/>
            <person name="LaButti K."/>
            <person name="Riley R."/>
            <person name="Lipzen A."/>
            <person name="Clum A."/>
            <person name="Drula E."/>
            <person name="Henrissat B."/>
            <person name="Kohler A."/>
            <person name="Grigoriev I.V."/>
            <person name="Martin F.M."/>
            <person name="Hacquard S."/>
        </authorList>
    </citation>
    <scope>NUCLEOTIDE SEQUENCE</scope>
    <source>
        <strain evidence="13">MPI-CAGE-CH-0230</strain>
    </source>
</reference>
<dbReference type="PANTHER" id="PTHR12949">
    <property type="entry name" value="RNA POLYMERASE III DNA DIRECTED -RELATED"/>
    <property type="match status" value="1"/>
</dbReference>
<dbReference type="GeneID" id="70181019"/>
<evidence type="ECO:0000256" key="9">
    <source>
        <dbReference type="SAM" id="MobiDB-lite"/>
    </source>
</evidence>
<dbReference type="InterPro" id="IPR008806">
    <property type="entry name" value="RNA_pol_III_Rpc82_C"/>
</dbReference>
<dbReference type="Pfam" id="PF05645">
    <property type="entry name" value="RNA_pol_Rpc82"/>
    <property type="match status" value="1"/>
</dbReference>
<dbReference type="PANTHER" id="PTHR12949:SF0">
    <property type="entry name" value="DNA-DIRECTED RNA POLYMERASE III SUBUNIT RPC3"/>
    <property type="match status" value="1"/>
</dbReference>
<evidence type="ECO:0000256" key="6">
    <source>
        <dbReference type="ARBA" id="ARBA00023242"/>
    </source>
</evidence>
<feature type="domain" description="DNA-directed RNA polymerase III subunit RPC3 winged-helix" evidence="12">
    <location>
        <begin position="501"/>
        <end position="574"/>
    </location>
</feature>
<gene>
    <name evidence="13" type="ORF">B0I36DRAFT_280412</name>
</gene>
<feature type="region of interest" description="Disordered" evidence="9">
    <location>
        <begin position="392"/>
        <end position="440"/>
    </location>
</feature>
<accession>A0A9P9BVZ1</accession>
<dbReference type="Gene3D" id="1.10.10.10">
    <property type="entry name" value="Winged helix-like DNA-binding domain superfamily/Winged helix DNA-binding domain"/>
    <property type="match status" value="2"/>
</dbReference>
<evidence type="ECO:0000256" key="5">
    <source>
        <dbReference type="ARBA" id="ARBA00023163"/>
    </source>
</evidence>
<proteinExistence type="inferred from homology"/>
<feature type="compositionally biased region" description="Polar residues" evidence="9">
    <location>
        <begin position="134"/>
        <end position="149"/>
    </location>
</feature>
<dbReference type="GO" id="GO:0005666">
    <property type="term" value="C:RNA polymerase III complex"/>
    <property type="evidence" value="ECO:0007669"/>
    <property type="project" value="UniProtKB-UniRule"/>
</dbReference>
<evidence type="ECO:0000256" key="8">
    <source>
        <dbReference type="RuleBase" id="RU367076"/>
    </source>
</evidence>
<keyword evidence="6 8" id="KW-0539">Nucleus</keyword>
<dbReference type="InterPro" id="IPR036388">
    <property type="entry name" value="WH-like_DNA-bd_sf"/>
</dbReference>